<name>A0A2N5U919_9BASI</name>
<protein>
    <recommendedName>
        <fullName evidence="4">hAT-like transposase RNase-H fold domain-containing protein</fullName>
    </recommendedName>
</protein>
<evidence type="ECO:0000256" key="1">
    <source>
        <dbReference type="SAM" id="MobiDB-lite"/>
    </source>
</evidence>
<proteinExistence type="predicted"/>
<dbReference type="EMBL" id="PGCJ01000281">
    <property type="protein sequence ID" value="PLW34243.1"/>
    <property type="molecule type" value="Genomic_DNA"/>
</dbReference>
<gene>
    <name evidence="2" type="ORF">PCANC_19483</name>
</gene>
<feature type="compositionally biased region" description="Polar residues" evidence="1">
    <location>
        <begin position="112"/>
        <end position="122"/>
    </location>
</feature>
<organism evidence="2 3">
    <name type="scientific">Puccinia coronata f. sp. avenae</name>
    <dbReference type="NCBI Taxonomy" id="200324"/>
    <lineage>
        <taxon>Eukaryota</taxon>
        <taxon>Fungi</taxon>
        <taxon>Dikarya</taxon>
        <taxon>Basidiomycota</taxon>
        <taxon>Pucciniomycotina</taxon>
        <taxon>Pucciniomycetes</taxon>
        <taxon>Pucciniales</taxon>
        <taxon>Pucciniaceae</taxon>
        <taxon>Puccinia</taxon>
    </lineage>
</organism>
<comment type="caution">
    <text evidence="2">The sequence shown here is derived from an EMBL/GenBank/DDBJ whole genome shotgun (WGS) entry which is preliminary data.</text>
</comment>
<dbReference type="Proteomes" id="UP000235388">
    <property type="component" value="Unassembled WGS sequence"/>
</dbReference>
<accession>A0A2N5U919</accession>
<feature type="compositionally biased region" description="Acidic residues" evidence="1">
    <location>
        <begin position="83"/>
        <end position="108"/>
    </location>
</feature>
<reference evidence="2 3" key="1">
    <citation type="submission" date="2017-11" db="EMBL/GenBank/DDBJ databases">
        <title>De novo assembly and phasing of dikaryotic genomes from two isolates of Puccinia coronata f. sp. avenae, the causal agent of oat crown rust.</title>
        <authorList>
            <person name="Miller M.E."/>
            <person name="Zhang Y."/>
            <person name="Omidvar V."/>
            <person name="Sperschneider J."/>
            <person name="Schwessinger B."/>
            <person name="Raley C."/>
            <person name="Palmer J.M."/>
            <person name="Garnica D."/>
            <person name="Upadhyaya N."/>
            <person name="Rathjen J."/>
            <person name="Taylor J.M."/>
            <person name="Park R.F."/>
            <person name="Dodds P.N."/>
            <person name="Hirsch C.D."/>
            <person name="Kianian S.F."/>
            <person name="Figueroa M."/>
        </authorList>
    </citation>
    <scope>NUCLEOTIDE SEQUENCE [LARGE SCALE GENOMIC DNA]</scope>
    <source>
        <strain evidence="2">12NC29</strain>
    </source>
</reference>
<evidence type="ECO:0000313" key="3">
    <source>
        <dbReference type="Proteomes" id="UP000235388"/>
    </source>
</evidence>
<dbReference type="AlphaFoldDB" id="A0A2N5U919"/>
<keyword evidence="3" id="KW-1185">Reference proteome</keyword>
<evidence type="ECO:0000313" key="2">
    <source>
        <dbReference type="EMBL" id="PLW34243.1"/>
    </source>
</evidence>
<sequence length="135" mass="15011">MAKIIRQKKGNFNHYKTNHLRCFCHVIALILGAGLKSLKLKKNVRVPARKPEYFPTLETIVEFEDAIEIEDNSDADNSITELSETEDIEEIDADDASEAEGSEIDVNDDNGNKSTSLSRGSMNGIGNTLMKVCHK</sequence>
<feature type="region of interest" description="Disordered" evidence="1">
    <location>
        <begin position="71"/>
        <end position="122"/>
    </location>
</feature>
<evidence type="ECO:0008006" key="4">
    <source>
        <dbReference type="Google" id="ProtNLM"/>
    </source>
</evidence>